<dbReference type="InterPro" id="IPR047951">
    <property type="entry name" value="Transpos_ISL3"/>
</dbReference>
<dbReference type="PANTHER" id="PTHR33498">
    <property type="entry name" value="TRANSPOSASE FOR INSERTION SEQUENCE ELEMENT IS1557"/>
    <property type="match status" value="1"/>
</dbReference>
<protein>
    <recommendedName>
        <fullName evidence="1">Transposase IS204/IS1001/IS1096/IS1165 zinc-finger domain-containing protein</fullName>
    </recommendedName>
</protein>
<evidence type="ECO:0000313" key="2">
    <source>
        <dbReference type="EMBL" id="ASS91185.1"/>
    </source>
</evidence>
<name>A0A223E7T4_9BACI</name>
<gene>
    <name evidence="2" type="ORF">AP3564_14020</name>
</gene>
<evidence type="ECO:0000313" key="3">
    <source>
        <dbReference type="Proteomes" id="UP000214606"/>
    </source>
</evidence>
<dbReference type="KEGG" id="apak:AP3564_14020"/>
<organism evidence="2 3">
    <name type="scientific">Aeribacillus pallidus</name>
    <dbReference type="NCBI Taxonomy" id="33936"/>
    <lineage>
        <taxon>Bacteria</taxon>
        <taxon>Bacillati</taxon>
        <taxon>Bacillota</taxon>
        <taxon>Bacilli</taxon>
        <taxon>Bacillales</taxon>
        <taxon>Bacillaceae</taxon>
        <taxon>Aeribacillus</taxon>
    </lineage>
</organism>
<dbReference type="AlphaFoldDB" id="A0A223E7T4"/>
<dbReference type="EMBL" id="CP017703">
    <property type="protein sequence ID" value="ASS91185.1"/>
    <property type="molecule type" value="Genomic_DNA"/>
</dbReference>
<dbReference type="Proteomes" id="UP000214606">
    <property type="component" value="Chromosome"/>
</dbReference>
<proteinExistence type="predicted"/>
<dbReference type="InterPro" id="IPR029261">
    <property type="entry name" value="Transposase_Znf"/>
</dbReference>
<dbReference type="PANTHER" id="PTHR33498:SF1">
    <property type="entry name" value="TRANSPOSASE FOR INSERTION SEQUENCE ELEMENT IS1557"/>
    <property type="match status" value="1"/>
</dbReference>
<evidence type="ECO:0000259" key="1">
    <source>
        <dbReference type="Pfam" id="PF14690"/>
    </source>
</evidence>
<sequence length="135" mass="15819">MLTHSIINLLGIKDMHVEIFDSGEEQGVFWFELHTRVKMQKCPQCKSRTKRIHSYRMQKIQSSSVAGKRVYLHVKKRRYRCTTCGHTFYEKLSFVDRYQRHTLMLAQEALCLSAEMSFTHAGDASIVSWTPFSEI</sequence>
<feature type="domain" description="Transposase IS204/IS1001/IS1096/IS1165 zinc-finger" evidence="1">
    <location>
        <begin position="41"/>
        <end position="84"/>
    </location>
</feature>
<dbReference type="Pfam" id="PF14690">
    <property type="entry name" value="Zn_ribbon_ISL3"/>
    <property type="match status" value="1"/>
</dbReference>
<dbReference type="RefSeq" id="WP_094245789.1">
    <property type="nucleotide sequence ID" value="NZ_CP017703.1"/>
</dbReference>
<reference evidence="2 3" key="1">
    <citation type="submission" date="2016-10" db="EMBL/GenBank/DDBJ databases">
        <title>The whole genome sequencing and assembly of Aeribacillus pallidus KCTC3564 strain.</title>
        <authorList>
            <person name="Lee Y.-J."/>
            <person name="Park M.-K."/>
            <person name="Yi H."/>
            <person name="Bahn Y.-S."/>
            <person name="Kim J.F."/>
            <person name="Lee D.-W."/>
        </authorList>
    </citation>
    <scope>NUCLEOTIDE SEQUENCE [LARGE SCALE GENOMIC DNA]</scope>
    <source>
        <strain evidence="2 3">KCTC3564</strain>
    </source>
</reference>
<accession>A0A223E7T4</accession>